<proteinExistence type="predicted"/>
<evidence type="ECO:0000313" key="2">
    <source>
        <dbReference type="Proteomes" id="UP000032746"/>
    </source>
</evidence>
<organism evidence="1 2">
    <name type="scientific">Acinetobacter baumannii</name>
    <dbReference type="NCBI Taxonomy" id="470"/>
    <lineage>
        <taxon>Bacteria</taxon>
        <taxon>Pseudomonadati</taxon>
        <taxon>Pseudomonadota</taxon>
        <taxon>Gammaproteobacteria</taxon>
        <taxon>Moraxellales</taxon>
        <taxon>Moraxellaceae</taxon>
        <taxon>Acinetobacter</taxon>
        <taxon>Acinetobacter calcoaceticus/baumannii complex</taxon>
    </lineage>
</organism>
<sequence length="104" mass="11694">MRDDQIAELEKLQEMMTDDMLKIGFAAVDLGFESKEDRGDKVWLYKGFNQCSSAVAKISQIIGMKQGIIPPASTDEETQSRYEENLKNKAKAIIQSVKAQSNYS</sequence>
<dbReference type="RefSeq" id="WP_001204063.1">
    <property type="nucleotide sequence ID" value="NZ_CAUZGQ010000010.1"/>
</dbReference>
<protein>
    <submittedName>
        <fullName evidence="1">Uncharacterized protein</fullName>
    </submittedName>
</protein>
<dbReference type="EMBL" id="CP008706">
    <property type="protein sequence ID" value="AKA31179.1"/>
    <property type="molecule type" value="Genomic_DNA"/>
</dbReference>
<dbReference type="PATRIC" id="fig|470.1345.peg.1394"/>
<reference evidence="1 2" key="1">
    <citation type="journal article" date="2015" name="J. Bacteriol.">
        <title>Resources for Genetic and Genomic Analysis of Emerging Pathogen Acinetobacter baumannii.</title>
        <authorList>
            <person name="Gallagher L.A."/>
            <person name="Ramage E."/>
            <person name="Weiss E.J."/>
            <person name="Radey M."/>
            <person name="Hayden H.S."/>
            <person name="Held K.G."/>
            <person name="Huse H.K."/>
            <person name="Zurawski D.V."/>
            <person name="Brittnacher M.J."/>
            <person name="Manoil C."/>
        </authorList>
    </citation>
    <scope>NUCLEOTIDE SEQUENCE [LARGE SCALE GENOMIC DNA]</scope>
    <source>
        <strain evidence="1 2">AB5075-UW</strain>
    </source>
</reference>
<dbReference type="AlphaFoldDB" id="A0A0D5YGU5"/>
<reference evidence="2" key="2">
    <citation type="submission" date="2015-03" db="EMBL/GenBank/DDBJ databases">
        <authorList>
            <person name="Gallagher L.A."/>
            <person name="Hayden H.S."/>
            <person name="Weiss E.J."/>
            <person name="Hager K.R."/>
            <person name="Ramage E."/>
            <person name="Radey M.R."/>
            <person name="Bydalek R."/>
            <person name="Manoil C."/>
            <person name="Miller S.I."/>
            <person name="Brittnacher M.J."/>
        </authorList>
    </citation>
    <scope>NUCLEOTIDE SEQUENCE [LARGE SCALE GENOMIC DNA]</scope>
    <source>
        <strain evidence="2">AB5075-UW</strain>
    </source>
</reference>
<dbReference type="Proteomes" id="UP000032746">
    <property type="component" value="Chromosome"/>
</dbReference>
<evidence type="ECO:0000313" key="1">
    <source>
        <dbReference type="EMBL" id="AKA31179.1"/>
    </source>
</evidence>
<gene>
    <name evidence="1" type="ORF">ABUW_1435</name>
</gene>
<accession>A0A0D5YGU5</accession>
<name>A0A0D5YGU5_ACIBA</name>